<name>A0A1E5FU15_VIBSP</name>
<evidence type="ECO:0000313" key="2">
    <source>
        <dbReference type="Proteomes" id="UP000094802"/>
    </source>
</evidence>
<comment type="caution">
    <text evidence="1">The sequence shown here is derived from an EMBL/GenBank/DDBJ whole genome shotgun (WGS) entry which is preliminary data.</text>
</comment>
<reference evidence="1 2" key="1">
    <citation type="journal article" date="2012" name="Science">
        <title>Ecological populations of bacteria act as socially cohesive units of antibiotic production and resistance.</title>
        <authorList>
            <person name="Cordero O.X."/>
            <person name="Wildschutte H."/>
            <person name="Kirkup B."/>
            <person name="Proehl S."/>
            <person name="Ngo L."/>
            <person name="Hussain F."/>
            <person name="Le Roux F."/>
            <person name="Mincer T."/>
            <person name="Polz M.F."/>
        </authorList>
    </citation>
    <scope>NUCLEOTIDE SEQUENCE [LARGE SCALE GENOMIC DNA]</scope>
    <source>
        <strain evidence="1 2">12E03</strain>
    </source>
</reference>
<dbReference type="AlphaFoldDB" id="A0A1E5FU15"/>
<sequence>MLIRPTRADIAAQFSLIKSAFNGVSQAKAEFDFCCDAVKTKRASFYHLKGVGVSVRFVGFVTSDNDYLILAMTGKGLVKAAPCIIEAVKSQGYRSIKYHTVRRGMVRILERFGFSVSGKSGRESVLSLVLEND</sequence>
<dbReference type="OrthoDB" id="5870195at2"/>
<accession>A0A1E5FU15</accession>
<evidence type="ECO:0000313" key="1">
    <source>
        <dbReference type="EMBL" id="OEF93979.1"/>
    </source>
</evidence>
<dbReference type="EMBL" id="AJZD02000088">
    <property type="protein sequence ID" value="OEF93979.1"/>
    <property type="molecule type" value="Genomic_DNA"/>
</dbReference>
<evidence type="ECO:0008006" key="3">
    <source>
        <dbReference type="Google" id="ProtNLM"/>
    </source>
</evidence>
<proteinExistence type="predicted"/>
<dbReference type="Proteomes" id="UP000094802">
    <property type="component" value="Unassembled WGS sequence"/>
</dbReference>
<protein>
    <recommendedName>
        <fullName evidence="3">GNAT family N-acetyltransferase</fullName>
    </recommendedName>
</protein>
<gene>
    <name evidence="1" type="ORF">A142_19000</name>
</gene>
<organism evidence="1 2">
    <name type="scientific">Vibrio splendidus 12E03</name>
    <dbReference type="NCBI Taxonomy" id="1191305"/>
    <lineage>
        <taxon>Bacteria</taxon>
        <taxon>Pseudomonadati</taxon>
        <taxon>Pseudomonadota</taxon>
        <taxon>Gammaproteobacteria</taxon>
        <taxon>Vibrionales</taxon>
        <taxon>Vibrionaceae</taxon>
        <taxon>Vibrio</taxon>
    </lineage>
</organism>
<dbReference type="RefSeq" id="WP_017071467.1">
    <property type="nucleotide sequence ID" value="NZ_AJZD02000088.1"/>
</dbReference>